<name>A0A0M7AV49_9HYPH</name>
<dbReference type="EMBL" id="CXWC01000016">
    <property type="protein sequence ID" value="CTQ78998.1"/>
    <property type="molecule type" value="Genomic_DNA"/>
</dbReference>
<comment type="catalytic activity">
    <reaction evidence="1">
        <text>7,8-dihydroneopterin = 6-hydroxymethyl-7,8-dihydropterin + glycolaldehyde</text>
        <dbReference type="Rhea" id="RHEA:10540"/>
        <dbReference type="ChEBI" id="CHEBI:17001"/>
        <dbReference type="ChEBI" id="CHEBI:17071"/>
        <dbReference type="ChEBI" id="CHEBI:44841"/>
        <dbReference type="EC" id="4.1.2.25"/>
    </reaction>
</comment>
<evidence type="ECO:0000256" key="4">
    <source>
        <dbReference type="ARBA" id="ARBA00013043"/>
    </source>
</evidence>
<dbReference type="Gene3D" id="3.30.1130.10">
    <property type="match status" value="1"/>
</dbReference>
<evidence type="ECO:0000256" key="1">
    <source>
        <dbReference type="ARBA" id="ARBA00001353"/>
    </source>
</evidence>
<evidence type="ECO:0000256" key="7">
    <source>
        <dbReference type="ARBA" id="ARBA00032903"/>
    </source>
</evidence>
<dbReference type="GeneID" id="97673197"/>
<protein>
    <recommendedName>
        <fullName evidence="4">dihydroneopterin aldolase</fullName>
        <ecNumber evidence="4">4.1.2.25</ecNumber>
    </recommendedName>
    <alternativeName>
        <fullName evidence="7">7,8-dihydroneopterin aldolase</fullName>
    </alternativeName>
</protein>
<dbReference type="GO" id="GO:0005737">
    <property type="term" value="C:cytoplasm"/>
    <property type="evidence" value="ECO:0007669"/>
    <property type="project" value="TreeGrafter"/>
</dbReference>
<dbReference type="EC" id="4.1.2.25" evidence="4"/>
<dbReference type="PANTHER" id="PTHR42844:SF1">
    <property type="entry name" value="DIHYDRONEOPTERIN ALDOLASE 1-RELATED"/>
    <property type="match status" value="1"/>
</dbReference>
<dbReference type="GO" id="GO:0004150">
    <property type="term" value="F:dihydroneopterin aldolase activity"/>
    <property type="evidence" value="ECO:0007669"/>
    <property type="project" value="UniProtKB-EC"/>
</dbReference>
<accession>A0A0M7AV49</accession>
<keyword evidence="6 9" id="KW-0456">Lyase</keyword>
<evidence type="ECO:0000256" key="6">
    <source>
        <dbReference type="ARBA" id="ARBA00023239"/>
    </source>
</evidence>
<dbReference type="InterPro" id="IPR043133">
    <property type="entry name" value="GTP-CH-I_C/QueF"/>
</dbReference>
<proteinExistence type="inferred from homology"/>
<keyword evidence="10" id="KW-1185">Reference proteome</keyword>
<gene>
    <name evidence="9" type="primary">folB</name>
    <name evidence="9" type="ORF">LA5096_05964</name>
</gene>
<evidence type="ECO:0000256" key="3">
    <source>
        <dbReference type="ARBA" id="ARBA00005708"/>
    </source>
</evidence>
<comment type="pathway">
    <text evidence="2">Cofactor biosynthesis; tetrahydrofolate biosynthesis; 2-amino-4-hydroxy-6-hydroxymethyl-7,8-dihydropteridine diphosphate from 7,8-dihydroneopterin triphosphate: step 3/4.</text>
</comment>
<dbReference type="AlphaFoldDB" id="A0A0M7AV49"/>
<organism evidence="9 10">
    <name type="scientific">Roseibium album</name>
    <dbReference type="NCBI Taxonomy" id="311410"/>
    <lineage>
        <taxon>Bacteria</taxon>
        <taxon>Pseudomonadati</taxon>
        <taxon>Pseudomonadota</taxon>
        <taxon>Alphaproteobacteria</taxon>
        <taxon>Hyphomicrobiales</taxon>
        <taxon>Stappiaceae</taxon>
        <taxon>Roseibium</taxon>
    </lineage>
</organism>
<dbReference type="InterPro" id="IPR006156">
    <property type="entry name" value="Dihydroneopterin_aldolase"/>
</dbReference>
<dbReference type="Pfam" id="PF02152">
    <property type="entry name" value="FolB"/>
    <property type="match status" value="1"/>
</dbReference>
<reference evidence="10" key="1">
    <citation type="submission" date="2015-07" db="EMBL/GenBank/DDBJ databases">
        <authorList>
            <person name="Rodrigo-Torres Lidia"/>
            <person name="Arahal R.David."/>
        </authorList>
    </citation>
    <scope>NUCLEOTIDE SEQUENCE [LARGE SCALE GENOMIC DNA]</scope>
    <source>
        <strain evidence="10">CECT 5096</strain>
    </source>
</reference>
<dbReference type="STRING" id="311410.LA5095_05610"/>
<dbReference type="InterPro" id="IPR006157">
    <property type="entry name" value="FolB_dom"/>
</dbReference>
<dbReference type="PANTHER" id="PTHR42844">
    <property type="entry name" value="DIHYDRONEOPTERIN ALDOLASE 1-RELATED"/>
    <property type="match status" value="1"/>
</dbReference>
<dbReference type="SUPFAM" id="SSF55620">
    <property type="entry name" value="Tetrahydrobiopterin biosynthesis enzymes-like"/>
    <property type="match status" value="1"/>
</dbReference>
<keyword evidence="5" id="KW-0289">Folate biosynthesis</keyword>
<dbReference type="OrthoDB" id="7678026at2"/>
<evidence type="ECO:0000259" key="8">
    <source>
        <dbReference type="SMART" id="SM00905"/>
    </source>
</evidence>
<dbReference type="Proteomes" id="UP000049983">
    <property type="component" value="Unassembled WGS sequence"/>
</dbReference>
<comment type="similarity">
    <text evidence="3">Belongs to the DHNA family.</text>
</comment>
<dbReference type="GO" id="GO:0046656">
    <property type="term" value="P:folic acid biosynthetic process"/>
    <property type="evidence" value="ECO:0007669"/>
    <property type="project" value="UniProtKB-KW"/>
</dbReference>
<evidence type="ECO:0000313" key="10">
    <source>
        <dbReference type="Proteomes" id="UP000049983"/>
    </source>
</evidence>
<evidence type="ECO:0000313" key="9">
    <source>
        <dbReference type="EMBL" id="CTQ78998.1"/>
    </source>
</evidence>
<feature type="domain" description="Dihydroneopterin aldolase/epimerase" evidence="8">
    <location>
        <begin position="19"/>
        <end position="130"/>
    </location>
</feature>
<evidence type="ECO:0000256" key="2">
    <source>
        <dbReference type="ARBA" id="ARBA00005013"/>
    </source>
</evidence>
<evidence type="ECO:0000256" key="5">
    <source>
        <dbReference type="ARBA" id="ARBA00022909"/>
    </source>
</evidence>
<sequence length="133" mass="14487">MTESPVKSIGLVEDGPDVVLIENLLVPAEIGVLDSEKGRSQAVRFDVEIETVAGYRRVVRESGTYVSYADTVTFIQDKAQRGGHVELVEEWAEAIAEFVLSNPLASRVTVKVTKPDIFEDAGGVGIRVTRKKA</sequence>
<dbReference type="SMART" id="SM00905">
    <property type="entry name" value="FolB"/>
    <property type="match status" value="1"/>
</dbReference>
<dbReference type="RefSeq" id="WP_055121107.1">
    <property type="nucleotide sequence ID" value="NZ_CXWA01000012.1"/>
</dbReference>